<keyword evidence="1" id="KW-0812">Transmembrane</keyword>
<proteinExistence type="predicted"/>
<protein>
    <submittedName>
        <fullName evidence="3">Putative tricarboxylic transport membrane protein</fullName>
    </submittedName>
</protein>
<dbReference type="Proteomes" id="UP000199657">
    <property type="component" value="Unassembled WGS sequence"/>
</dbReference>
<name>A0A1H8SZ20_9GAMM</name>
<evidence type="ECO:0000259" key="2">
    <source>
        <dbReference type="Pfam" id="PF07331"/>
    </source>
</evidence>
<organism evidence="3 4">
    <name type="scientific">Aquisalimonas asiatica</name>
    <dbReference type="NCBI Taxonomy" id="406100"/>
    <lineage>
        <taxon>Bacteria</taxon>
        <taxon>Pseudomonadati</taxon>
        <taxon>Pseudomonadota</taxon>
        <taxon>Gammaproteobacteria</taxon>
        <taxon>Chromatiales</taxon>
        <taxon>Ectothiorhodospiraceae</taxon>
        <taxon>Aquisalimonas</taxon>
    </lineage>
</organism>
<dbReference type="OrthoDB" id="2426743at2"/>
<gene>
    <name evidence="3" type="ORF">SAMN04488052_103295</name>
</gene>
<dbReference type="RefSeq" id="WP_091642692.1">
    <property type="nucleotide sequence ID" value="NZ_FOEG01000003.1"/>
</dbReference>
<keyword evidence="1" id="KW-1133">Transmembrane helix</keyword>
<sequence length="156" mass="17045">MARLNVNQILAIVLAVIATAYLVIAFQIPSFPVSRPVDSDLFPKILGTILLVLSGVLYFERPNGSAEAREPHTGPWWQAPDVQVLVTVLAMIGYALSLEALGFVLASTVFCVGLTAYYGFRRHLLNVVVALSVVLGLYLTMTRVLDVYLPRGVLPF</sequence>
<evidence type="ECO:0000313" key="4">
    <source>
        <dbReference type="Proteomes" id="UP000199657"/>
    </source>
</evidence>
<dbReference type="InterPro" id="IPR009936">
    <property type="entry name" value="DUF1468"/>
</dbReference>
<evidence type="ECO:0000313" key="3">
    <source>
        <dbReference type="EMBL" id="SEO83897.1"/>
    </source>
</evidence>
<accession>A0A1H8SZ20</accession>
<evidence type="ECO:0000256" key="1">
    <source>
        <dbReference type="SAM" id="Phobius"/>
    </source>
</evidence>
<reference evidence="3 4" key="1">
    <citation type="submission" date="2016-10" db="EMBL/GenBank/DDBJ databases">
        <authorList>
            <person name="de Groot N.N."/>
        </authorList>
    </citation>
    <scope>NUCLEOTIDE SEQUENCE [LARGE SCALE GENOMIC DNA]</scope>
    <source>
        <strain evidence="3 4">CGMCC 1.6291</strain>
    </source>
</reference>
<dbReference type="EMBL" id="FOEG01000003">
    <property type="protein sequence ID" value="SEO83897.1"/>
    <property type="molecule type" value="Genomic_DNA"/>
</dbReference>
<dbReference type="STRING" id="406100.SAMN04488052_103295"/>
<dbReference type="Pfam" id="PF07331">
    <property type="entry name" value="TctB"/>
    <property type="match status" value="1"/>
</dbReference>
<keyword evidence="4" id="KW-1185">Reference proteome</keyword>
<keyword evidence="1" id="KW-0472">Membrane</keyword>
<feature type="transmembrane region" description="Helical" evidence="1">
    <location>
        <begin position="127"/>
        <end position="145"/>
    </location>
</feature>
<dbReference type="AlphaFoldDB" id="A0A1H8SZ20"/>
<feature type="domain" description="DUF1468" evidence="2">
    <location>
        <begin position="9"/>
        <end position="150"/>
    </location>
</feature>